<evidence type="ECO:0000256" key="7">
    <source>
        <dbReference type="ARBA" id="ARBA00023242"/>
    </source>
</evidence>
<dbReference type="InterPro" id="IPR001138">
    <property type="entry name" value="Zn2Cys6_DnaBD"/>
</dbReference>
<evidence type="ECO:0000256" key="8">
    <source>
        <dbReference type="SAM" id="MobiDB-lite"/>
    </source>
</evidence>
<organism evidence="10 11">
    <name type="scientific">Lachancea mirantina</name>
    <dbReference type="NCBI Taxonomy" id="1230905"/>
    <lineage>
        <taxon>Eukaryota</taxon>
        <taxon>Fungi</taxon>
        <taxon>Dikarya</taxon>
        <taxon>Ascomycota</taxon>
        <taxon>Saccharomycotina</taxon>
        <taxon>Saccharomycetes</taxon>
        <taxon>Saccharomycetales</taxon>
        <taxon>Saccharomycetaceae</taxon>
        <taxon>Lachancea</taxon>
    </lineage>
</organism>
<dbReference type="CDD" id="cd00067">
    <property type="entry name" value="GAL4"/>
    <property type="match status" value="1"/>
</dbReference>
<evidence type="ECO:0000256" key="4">
    <source>
        <dbReference type="ARBA" id="ARBA00023015"/>
    </source>
</evidence>
<dbReference type="SMART" id="SM00066">
    <property type="entry name" value="GAL4"/>
    <property type="match status" value="1"/>
</dbReference>
<evidence type="ECO:0000256" key="2">
    <source>
        <dbReference type="ARBA" id="ARBA00022723"/>
    </source>
</evidence>
<proteinExistence type="predicted"/>
<sequence length="673" mass="75572">MSASVHPDAQRQRARVRKACVTCKRRKVKCDGDQPCSNCVRHDVVCVYAAHAAAQARAQAREEPMHGSAQTSPYAGAGAPASAAVPSPWQTFSPDKYRFHRRPQNFLPFYLGQALLQAIPQNVARDHALEPPRVQNYGWNMSGRHYLGPQRLDSPPWQWNFARPLERAVALKLVDVYFARVNPVLALVHERVFRQQLRSGVLDEPQGSSDLFAALLHLMMATALRFCEGRAENEQVIWDEAERTAVPAGTEERLFAFAFRVISQLSFEWESFELIQGWLLVASYLRTCHRQTSCWQALGRAIHMCNGMALYLNRFPQNHSAYDEQRARYCFWACFVADKIFSFQMGRFPQLPAPSPQMDGPRCSGAEDWFTPQAVAMWELSLIVADCQKRDGQELTIDEAHAVLLRLDQWEARHGCGDAAGDGARDGGSDGGSDAGGLLGDLCGAQVSLTYVDVRLTLELRGVFQLIEPPGDASVARYARYATLEGLASAWPLNASALLRFGNRAVRLLQAVRADSQFFQPWWLNLSLLFSANLAGIALTQAGVRSTESRELIAVCSDMWDFIAASHPQNPPNMVGECLWCLKMLAHMSYLRMKTCSQALKSQVGFDHNDNSLNRNKFRQFGKVDDDQSPDSRLATLDQDRQDVHNPFYDAENNLLAHLQWFDQWYDINALDG</sequence>
<evidence type="ECO:0000256" key="5">
    <source>
        <dbReference type="ARBA" id="ARBA00023125"/>
    </source>
</evidence>
<dbReference type="CDD" id="cd12148">
    <property type="entry name" value="fungal_TF_MHR"/>
    <property type="match status" value="1"/>
</dbReference>
<dbReference type="GO" id="GO:0045944">
    <property type="term" value="P:positive regulation of transcription by RNA polymerase II"/>
    <property type="evidence" value="ECO:0007669"/>
    <property type="project" value="TreeGrafter"/>
</dbReference>
<dbReference type="Proteomes" id="UP000191024">
    <property type="component" value="Chromosome C"/>
</dbReference>
<dbReference type="PROSITE" id="PS50048">
    <property type="entry name" value="ZN2_CY6_FUNGAL_2"/>
    <property type="match status" value="1"/>
</dbReference>
<comment type="subcellular location">
    <subcellularLocation>
        <location evidence="1">Nucleus</location>
    </subcellularLocation>
</comment>
<dbReference type="AlphaFoldDB" id="A0A1G4J6Q2"/>
<dbReference type="PROSITE" id="PS00463">
    <property type="entry name" value="ZN2_CY6_FUNGAL_1"/>
    <property type="match status" value="1"/>
</dbReference>
<dbReference type="InterPro" id="IPR007219">
    <property type="entry name" value="XnlR_reg_dom"/>
</dbReference>
<evidence type="ECO:0000256" key="3">
    <source>
        <dbReference type="ARBA" id="ARBA00022833"/>
    </source>
</evidence>
<keyword evidence="11" id="KW-1185">Reference proteome</keyword>
<dbReference type="OrthoDB" id="4064873at2759"/>
<dbReference type="SUPFAM" id="SSF57701">
    <property type="entry name" value="Zn2/Cys6 DNA-binding domain"/>
    <property type="match status" value="1"/>
</dbReference>
<dbReference type="GO" id="GO:0006351">
    <property type="term" value="P:DNA-templated transcription"/>
    <property type="evidence" value="ECO:0007669"/>
    <property type="project" value="InterPro"/>
</dbReference>
<evidence type="ECO:0000256" key="1">
    <source>
        <dbReference type="ARBA" id="ARBA00004123"/>
    </source>
</evidence>
<gene>
    <name evidence="10" type="ORF">LAMI_0C10616G</name>
</gene>
<reference evidence="11" key="1">
    <citation type="submission" date="2016-03" db="EMBL/GenBank/DDBJ databases">
        <authorList>
            <person name="Devillers H."/>
        </authorList>
    </citation>
    <scope>NUCLEOTIDE SEQUENCE [LARGE SCALE GENOMIC DNA]</scope>
</reference>
<feature type="region of interest" description="Disordered" evidence="8">
    <location>
        <begin position="59"/>
        <end position="80"/>
    </location>
</feature>
<evidence type="ECO:0000256" key="6">
    <source>
        <dbReference type="ARBA" id="ARBA00023163"/>
    </source>
</evidence>
<dbReference type="Pfam" id="PF00172">
    <property type="entry name" value="Zn_clus"/>
    <property type="match status" value="1"/>
</dbReference>
<feature type="domain" description="Zn(2)-C6 fungal-type" evidence="9">
    <location>
        <begin position="19"/>
        <end position="48"/>
    </location>
</feature>
<accession>A0A1G4J6Q2</accession>
<protein>
    <submittedName>
        <fullName evidence="10">LAMI_0C10616g1_1</fullName>
    </submittedName>
</protein>
<dbReference type="GO" id="GO:0000981">
    <property type="term" value="F:DNA-binding transcription factor activity, RNA polymerase II-specific"/>
    <property type="evidence" value="ECO:0007669"/>
    <property type="project" value="InterPro"/>
</dbReference>
<keyword evidence="2" id="KW-0479">Metal-binding</keyword>
<keyword evidence="4" id="KW-0805">Transcription regulation</keyword>
<evidence type="ECO:0000313" key="10">
    <source>
        <dbReference type="EMBL" id="SCU85253.1"/>
    </source>
</evidence>
<dbReference type="SMART" id="SM00906">
    <property type="entry name" value="Fungal_trans"/>
    <property type="match status" value="1"/>
</dbReference>
<dbReference type="EMBL" id="LT598466">
    <property type="protein sequence ID" value="SCU85253.1"/>
    <property type="molecule type" value="Genomic_DNA"/>
</dbReference>
<dbReference type="InterPro" id="IPR036864">
    <property type="entry name" value="Zn2-C6_fun-type_DNA-bd_sf"/>
</dbReference>
<keyword evidence="5" id="KW-0238">DNA-binding</keyword>
<dbReference type="Pfam" id="PF04082">
    <property type="entry name" value="Fungal_trans"/>
    <property type="match status" value="1"/>
</dbReference>
<dbReference type="GO" id="GO:0008270">
    <property type="term" value="F:zinc ion binding"/>
    <property type="evidence" value="ECO:0007669"/>
    <property type="project" value="InterPro"/>
</dbReference>
<dbReference type="InterPro" id="IPR051711">
    <property type="entry name" value="Stress_Response_Reg"/>
</dbReference>
<dbReference type="PANTHER" id="PTHR47540:SF2">
    <property type="entry name" value="ZN(II)2CYS6 TRANSCRIPTION FACTOR (EUROFUNG)"/>
    <property type="match status" value="1"/>
</dbReference>
<name>A0A1G4J6Q2_9SACH</name>
<dbReference type="GO" id="GO:0005634">
    <property type="term" value="C:nucleus"/>
    <property type="evidence" value="ECO:0007669"/>
    <property type="project" value="UniProtKB-SubCell"/>
</dbReference>
<keyword evidence="3" id="KW-0862">Zinc</keyword>
<evidence type="ECO:0000259" key="9">
    <source>
        <dbReference type="PROSITE" id="PS50048"/>
    </source>
</evidence>
<dbReference type="PANTHER" id="PTHR47540">
    <property type="entry name" value="THIAMINE REPRESSIBLE GENES REGULATORY PROTEIN THI5"/>
    <property type="match status" value="1"/>
</dbReference>
<keyword evidence="7" id="KW-0539">Nucleus</keyword>
<dbReference type="GO" id="GO:0043565">
    <property type="term" value="F:sequence-specific DNA binding"/>
    <property type="evidence" value="ECO:0007669"/>
    <property type="project" value="TreeGrafter"/>
</dbReference>
<evidence type="ECO:0000313" key="11">
    <source>
        <dbReference type="Proteomes" id="UP000191024"/>
    </source>
</evidence>
<dbReference type="Gene3D" id="4.10.240.10">
    <property type="entry name" value="Zn(2)-C6 fungal-type DNA-binding domain"/>
    <property type="match status" value="1"/>
</dbReference>
<keyword evidence="6" id="KW-0804">Transcription</keyword>